<dbReference type="Proteomes" id="UP000412028">
    <property type="component" value="Unassembled WGS sequence"/>
</dbReference>
<dbReference type="OrthoDB" id="3228135at2"/>
<evidence type="ECO:0000313" key="3">
    <source>
        <dbReference type="Proteomes" id="UP000412028"/>
    </source>
</evidence>
<dbReference type="SMART" id="SM01126">
    <property type="entry name" value="DDE_Tnp_IS1595"/>
    <property type="match status" value="1"/>
</dbReference>
<name>A0A5M9ZT28_9BIFI</name>
<dbReference type="Pfam" id="PF12762">
    <property type="entry name" value="DDE_Tnp_IS1595"/>
    <property type="match status" value="1"/>
</dbReference>
<dbReference type="InterPro" id="IPR024445">
    <property type="entry name" value="Tnp_ISXO2-like"/>
</dbReference>
<dbReference type="EMBL" id="RZUI01000004">
    <property type="protein sequence ID" value="KAA8830781.1"/>
    <property type="molecule type" value="Genomic_DNA"/>
</dbReference>
<proteinExistence type="predicted"/>
<reference evidence="2 3" key="1">
    <citation type="journal article" date="2019" name="Syst. Appl. Microbiol.">
        <title>Characterization of Bifidobacterium species in feaces of the Egyptian fruit bat: Description of B. vespertilionis sp. nov. and B. rousetti sp. nov.</title>
        <authorList>
            <person name="Modesto M."/>
            <person name="Satti M."/>
            <person name="Watanabe K."/>
            <person name="Puglisi E."/>
            <person name="Morelli L."/>
            <person name="Huang C.-H."/>
            <person name="Liou J.-S."/>
            <person name="Miyashita M."/>
            <person name="Tamura T."/>
            <person name="Saito S."/>
            <person name="Mori K."/>
            <person name="Huang L."/>
            <person name="Sciavilla P."/>
            <person name="Sandri C."/>
            <person name="Spiezio C."/>
            <person name="Vitali F."/>
            <person name="Cavalieri D."/>
            <person name="Perpetuini G."/>
            <person name="Tofalo R."/>
            <person name="Bonetti A."/>
            <person name="Arita M."/>
            <person name="Mattarelli P."/>
        </authorList>
    </citation>
    <scope>NUCLEOTIDE SEQUENCE [LARGE SCALE GENOMIC DNA]</scope>
    <source>
        <strain evidence="2 3">RST7</strain>
    </source>
</reference>
<dbReference type="NCBIfam" id="NF033547">
    <property type="entry name" value="transpos_IS1595"/>
    <property type="match status" value="1"/>
</dbReference>
<feature type="domain" description="ISXO2-like transposase" evidence="1">
    <location>
        <begin position="44"/>
        <end position="200"/>
    </location>
</feature>
<dbReference type="AlphaFoldDB" id="A0A5M9ZT28"/>
<comment type="caution">
    <text evidence="2">The sequence shown here is derived from an EMBL/GenBank/DDBJ whole genome shotgun (WGS) entry which is preliminary data.</text>
</comment>
<organism evidence="2 3">
    <name type="scientific">Bifidobacterium tissieri</name>
    <dbReference type="NCBI Taxonomy" id="1630162"/>
    <lineage>
        <taxon>Bacteria</taxon>
        <taxon>Bacillati</taxon>
        <taxon>Actinomycetota</taxon>
        <taxon>Actinomycetes</taxon>
        <taxon>Bifidobacteriales</taxon>
        <taxon>Bifidobacteriaceae</taxon>
        <taxon>Bifidobacterium</taxon>
    </lineage>
</organism>
<evidence type="ECO:0000313" key="2">
    <source>
        <dbReference type="EMBL" id="KAA8830781.1"/>
    </source>
</evidence>
<sequence length="231" mass="25247">MPCATALTSARCACARRGSCVTASWSASSGTTPRSTPGRATAWRFDETYFRDSYKGYGHANSKLTMPRPARTSGRKAAKRGLSKEQEQVCVVTGIDDKGASFLVVAGRGILGKARALRALTGRIGAGALVVTDKAGSYPAVLKRLGAELKQTDATEHGINRVNSLHARLKYFMKPFKSVSTKYLQSYLSWFQWAEVSRSKPTEQQRTMGRQVRGGTYRLTRSAYINVPLTI</sequence>
<gene>
    <name evidence="2" type="ORF">EMO89_04825</name>
</gene>
<evidence type="ECO:0000259" key="1">
    <source>
        <dbReference type="SMART" id="SM01126"/>
    </source>
</evidence>
<accession>A0A5M9ZT28</accession>
<protein>
    <submittedName>
        <fullName evidence="2">IS1595 family transposase</fullName>
    </submittedName>
</protein>